<accession>A0A6M4ILC1</accession>
<proteinExistence type="predicted"/>
<sequence length="107" mass="11594">MSARCAGPNSTEVTVSPWNVRLQQDDEIEWVIAANANSDNISVTPKATSGWPFPSRGPFNAAKGQPARANRMRPNSRGGYKYNIQLVCQAGNNPPDTVIIDPDVIVN</sequence>
<evidence type="ECO:0000313" key="2">
    <source>
        <dbReference type="EMBL" id="QJR35804.1"/>
    </source>
</evidence>
<dbReference type="EMBL" id="CP053085">
    <property type="protein sequence ID" value="QJR35804.1"/>
    <property type="molecule type" value="Genomic_DNA"/>
</dbReference>
<dbReference type="KEGG" id="ggr:HKW67_09920"/>
<feature type="region of interest" description="Disordered" evidence="1">
    <location>
        <begin position="47"/>
        <end position="75"/>
    </location>
</feature>
<dbReference type="AlphaFoldDB" id="A0A6M4ILC1"/>
<evidence type="ECO:0000313" key="3">
    <source>
        <dbReference type="Proteomes" id="UP000500938"/>
    </source>
</evidence>
<reference evidence="2 3" key="1">
    <citation type="submission" date="2020-05" db="EMBL/GenBank/DDBJ databases">
        <title>Complete genome sequence of Gemmatimonas greenlandica TET16.</title>
        <authorList>
            <person name="Zeng Y."/>
        </authorList>
    </citation>
    <scope>NUCLEOTIDE SEQUENCE [LARGE SCALE GENOMIC DNA]</scope>
    <source>
        <strain evidence="2 3">TET16</strain>
    </source>
</reference>
<gene>
    <name evidence="2" type="ORF">HKW67_09920</name>
</gene>
<protein>
    <submittedName>
        <fullName evidence="2">Uncharacterized protein</fullName>
    </submittedName>
</protein>
<keyword evidence="3" id="KW-1185">Reference proteome</keyword>
<organism evidence="2 3">
    <name type="scientific">Gemmatimonas groenlandica</name>
    <dbReference type="NCBI Taxonomy" id="2732249"/>
    <lineage>
        <taxon>Bacteria</taxon>
        <taxon>Pseudomonadati</taxon>
        <taxon>Gemmatimonadota</taxon>
        <taxon>Gemmatimonadia</taxon>
        <taxon>Gemmatimonadales</taxon>
        <taxon>Gemmatimonadaceae</taxon>
        <taxon>Gemmatimonas</taxon>
    </lineage>
</organism>
<dbReference type="Proteomes" id="UP000500938">
    <property type="component" value="Chromosome"/>
</dbReference>
<name>A0A6M4ILC1_9BACT</name>
<evidence type="ECO:0000256" key="1">
    <source>
        <dbReference type="SAM" id="MobiDB-lite"/>
    </source>
</evidence>